<keyword evidence="2" id="KW-0812">Transmembrane</keyword>
<proteinExistence type="predicted"/>
<dbReference type="SUPFAM" id="SSF55874">
    <property type="entry name" value="ATPase domain of HSP90 chaperone/DNA topoisomerase II/histidine kinase"/>
    <property type="match status" value="1"/>
</dbReference>
<dbReference type="Gene3D" id="3.30.565.10">
    <property type="entry name" value="Histidine kinase-like ATPase, C-terminal domain"/>
    <property type="match status" value="1"/>
</dbReference>
<feature type="transmembrane region" description="Helical" evidence="2">
    <location>
        <begin position="435"/>
        <end position="454"/>
    </location>
</feature>
<dbReference type="InterPro" id="IPR036890">
    <property type="entry name" value="HATPase_C_sf"/>
</dbReference>
<dbReference type="EMBL" id="JABMIG020000092">
    <property type="protein sequence ID" value="KAL3793329.1"/>
    <property type="molecule type" value="Genomic_DNA"/>
</dbReference>
<sequence length="1257" mass="140868">MRPNMRTCKDVTTDLSGQETCETRTLATTSSVNAFPKLTGDHRVQAIWYRCKLPARGMTAKAASAATPRDSGCAIGDEVEGDEKSPLVGALEETPADEVPESEEKTVAIRANVTKSELKMSNISSASASRVKISTAQPVRVAPSEDAFEITDETIRAASSSNISQYDTSVPGPPAKSDECYPKKPRLHEFPISSPKTMCGFSLDKEVASVDLVLYRFCRYAILFWLSLIAFSYWAAPRESIVRLEGTEKNVALIELSILGTAVIMRHGPLLWDMKRDFGCTHPRISGVLAGGLTVQFIAIFTVVWMVSVPVPVMIDPVFNSRVHLLRWCEWTPLAGFMTLLMQCIDAPVLEQGKWSSHMKQKLLAASMESFSTFCGLLFPFCPNLLSWYICMIISFLTYFYIFYSYSLKVAKFRGMTRGRSEDDIELYERSRLSLALHWMCCFTWTMITVMYFVGSCGYMFVPKTYKWIHDPAIMMIEECFMDCVAKILYMSLIIEAHDAAFDEAKRANRRLAELKNTMSVVWENSSDTIAISVQKMSGSITSMISPSFFREALMARKVKLNDISAVVVELDGHSRKKRIDSFTNVASRVEIGDLPTVGMKIIGKEDFAQLDLHSPVIKNIFDPVATQPSTGNLDFMTYRVVAFTDMLSRAWQTKTTESVFEHDVDPRDGSGPRTKFEVKVTRLEENAVVVVVRDVSERYRRFEAEKRFVFETTARQKDAEANRFTRHEVKNGILAAIEICSNIREQISADFNKLQTGGAQLSSSGSVFSDQSMSSRVESITELDMTLHEVLDIVLAETMARDVIHGMYEPKLNRVDINHLLSHMRGFTGSSEQFSLISSPSPLPVIVSDQGLFKCIHGNAIRNALKYGKRGGKITTVATYSSDTGIFEMKVINLPGPGHQKLVDLGSRASDLVFSHGTRLHKDAKTTTKSLSAGDGAWIIRKCASILGGEVGISFEPEQTVFVFRAPVQLYDTSSEANSFVIPSGVWGIAIDDSKIQRKLLRRFFVHAGIPEHHQIILGQNSEEISSFVEFTVDFVERHPDDLFFVIADENLELGEDSQVRHGTISGSKCIQQILRGLDPEDEKRVLALVRSANDSPTDLSLYLSRAHGYMPKVPLRVLSVKETVYPLWVKRFPDKKDKQQSEGGDPEEGKGFSRISSLENLRDLTLISSAELLHELEQIDEICIRDQTELNADDRWHSLWDKLHQLKGDLKSANVDDKFSETIEAIETMRGDTAPTDFMKKWLKIRSKVILHANS</sequence>
<keyword evidence="4" id="KW-1185">Reference proteome</keyword>
<feature type="transmembrane region" description="Helical" evidence="2">
    <location>
        <begin position="387"/>
        <end position="406"/>
    </location>
</feature>
<keyword evidence="2" id="KW-1133">Transmembrane helix</keyword>
<accession>A0ABD3PYZ2</accession>
<name>A0ABD3PYZ2_9STRA</name>
<feature type="region of interest" description="Disordered" evidence="1">
    <location>
        <begin position="161"/>
        <end position="180"/>
    </location>
</feature>
<evidence type="ECO:0000256" key="2">
    <source>
        <dbReference type="SAM" id="Phobius"/>
    </source>
</evidence>
<feature type="transmembrane region" description="Helical" evidence="2">
    <location>
        <begin position="217"/>
        <end position="236"/>
    </location>
</feature>
<protein>
    <submittedName>
        <fullName evidence="3">Uncharacterized protein</fullName>
    </submittedName>
</protein>
<comment type="caution">
    <text evidence="3">The sequence shown here is derived from an EMBL/GenBank/DDBJ whole genome shotgun (WGS) entry which is preliminary data.</text>
</comment>
<evidence type="ECO:0000256" key="1">
    <source>
        <dbReference type="SAM" id="MobiDB-lite"/>
    </source>
</evidence>
<dbReference type="Proteomes" id="UP001516023">
    <property type="component" value="Unassembled WGS sequence"/>
</dbReference>
<feature type="transmembrane region" description="Helical" evidence="2">
    <location>
        <begin position="251"/>
        <end position="268"/>
    </location>
</feature>
<reference evidence="3 4" key="1">
    <citation type="journal article" date="2020" name="G3 (Bethesda)">
        <title>Improved Reference Genome for Cyclotella cryptica CCMP332, a Model for Cell Wall Morphogenesis, Salinity Adaptation, and Lipid Production in Diatoms (Bacillariophyta).</title>
        <authorList>
            <person name="Roberts W.R."/>
            <person name="Downey K.M."/>
            <person name="Ruck E.C."/>
            <person name="Traller J.C."/>
            <person name="Alverson A.J."/>
        </authorList>
    </citation>
    <scope>NUCLEOTIDE SEQUENCE [LARGE SCALE GENOMIC DNA]</scope>
    <source>
        <strain evidence="3 4">CCMP332</strain>
    </source>
</reference>
<organism evidence="3 4">
    <name type="scientific">Cyclotella cryptica</name>
    <dbReference type="NCBI Taxonomy" id="29204"/>
    <lineage>
        <taxon>Eukaryota</taxon>
        <taxon>Sar</taxon>
        <taxon>Stramenopiles</taxon>
        <taxon>Ochrophyta</taxon>
        <taxon>Bacillariophyta</taxon>
        <taxon>Coscinodiscophyceae</taxon>
        <taxon>Thalassiosirophycidae</taxon>
        <taxon>Stephanodiscales</taxon>
        <taxon>Stephanodiscaceae</taxon>
        <taxon>Cyclotella</taxon>
    </lineage>
</organism>
<feature type="transmembrane region" description="Helical" evidence="2">
    <location>
        <begin position="288"/>
        <end position="311"/>
    </location>
</feature>
<evidence type="ECO:0000313" key="4">
    <source>
        <dbReference type="Proteomes" id="UP001516023"/>
    </source>
</evidence>
<dbReference type="AlphaFoldDB" id="A0ABD3PYZ2"/>
<gene>
    <name evidence="3" type="ORF">HJC23_003839</name>
</gene>
<keyword evidence="2" id="KW-0472">Membrane</keyword>
<evidence type="ECO:0000313" key="3">
    <source>
        <dbReference type="EMBL" id="KAL3793329.1"/>
    </source>
</evidence>